<protein>
    <recommendedName>
        <fullName evidence="5">CcmD family protein</fullName>
    </recommendedName>
</protein>
<evidence type="ECO:0000256" key="2">
    <source>
        <dbReference type="SAM" id="SignalP"/>
    </source>
</evidence>
<name>A0A1G1STJ1_9BACT</name>
<proteinExistence type="predicted"/>
<keyword evidence="1" id="KW-1133">Transmembrane helix</keyword>
<feature type="chain" id="PRO_5009578321" description="CcmD family protein" evidence="2">
    <location>
        <begin position="23"/>
        <end position="110"/>
    </location>
</feature>
<feature type="signal peptide" evidence="2">
    <location>
        <begin position="1"/>
        <end position="22"/>
    </location>
</feature>
<keyword evidence="4" id="KW-1185">Reference proteome</keyword>
<dbReference type="EMBL" id="MDZA01000439">
    <property type="protein sequence ID" value="OGX81919.1"/>
    <property type="molecule type" value="Genomic_DNA"/>
</dbReference>
<evidence type="ECO:0000313" key="3">
    <source>
        <dbReference type="EMBL" id="OGX81919.1"/>
    </source>
</evidence>
<keyword evidence="1" id="KW-0472">Membrane</keyword>
<dbReference type="OrthoDB" id="889749at2"/>
<dbReference type="Proteomes" id="UP000177506">
    <property type="component" value="Unassembled WGS sequence"/>
</dbReference>
<reference evidence="3 4" key="1">
    <citation type="submission" date="2016-08" db="EMBL/GenBank/DDBJ databases">
        <title>Hymenobacter coccineus sp. nov., Hymenobacter lapidarius sp. nov. and Hymenobacter glacialis sp. nov., isolated from Antarctic soil.</title>
        <authorList>
            <person name="Sedlacek I."/>
            <person name="Kralova S."/>
            <person name="Kyrova K."/>
            <person name="Maslanova I."/>
            <person name="Stankova E."/>
            <person name="Vrbovska V."/>
            <person name="Nemec M."/>
            <person name="Bartak M."/>
            <person name="Svec P."/>
            <person name="Busse H.-J."/>
            <person name="Pantucek R."/>
        </authorList>
    </citation>
    <scope>NUCLEOTIDE SEQUENCE [LARGE SCALE GENOMIC DNA]</scope>
    <source>
        <strain evidence="3 4">CCM 8649</strain>
    </source>
</reference>
<keyword evidence="2" id="KW-0732">Signal</keyword>
<dbReference type="AlphaFoldDB" id="A0A1G1STJ1"/>
<keyword evidence="1" id="KW-0812">Transmembrane</keyword>
<evidence type="ECO:0000313" key="4">
    <source>
        <dbReference type="Proteomes" id="UP000177506"/>
    </source>
</evidence>
<organism evidence="3 4">
    <name type="scientific">Hymenobacter coccineus</name>
    <dbReference type="NCBI Taxonomy" id="1908235"/>
    <lineage>
        <taxon>Bacteria</taxon>
        <taxon>Pseudomonadati</taxon>
        <taxon>Bacteroidota</taxon>
        <taxon>Cytophagia</taxon>
        <taxon>Cytophagales</taxon>
        <taxon>Hymenobacteraceae</taxon>
        <taxon>Hymenobacter</taxon>
    </lineage>
</organism>
<dbReference type="RefSeq" id="WP_070747000.1">
    <property type="nucleotide sequence ID" value="NZ_MDZA01000439.1"/>
</dbReference>
<evidence type="ECO:0008006" key="5">
    <source>
        <dbReference type="Google" id="ProtNLM"/>
    </source>
</evidence>
<evidence type="ECO:0000256" key="1">
    <source>
        <dbReference type="SAM" id="Phobius"/>
    </source>
</evidence>
<feature type="transmembrane region" description="Helical" evidence="1">
    <location>
        <begin position="32"/>
        <end position="54"/>
    </location>
</feature>
<comment type="caution">
    <text evidence="3">The sequence shown here is derived from an EMBL/GenBank/DDBJ whole genome shotgun (WGS) entry which is preliminary data.</text>
</comment>
<sequence>MLTLRAFSLTFLGLLTGFMAAAQTPGTAPTPITLLSWVVWFLAGLVLLMAVMTAGSVTSAAQRRYEAEQGQPTAAEVAMAAAAPIEVAAAQAVTTEAAPQVVTIEEAVYA</sequence>
<accession>A0A1G1STJ1</accession>
<gene>
    <name evidence="3" type="ORF">BEN49_14720</name>
</gene>